<dbReference type="GO" id="GO:0005737">
    <property type="term" value="C:cytoplasm"/>
    <property type="evidence" value="ECO:0007669"/>
    <property type="project" value="UniProtKB-ARBA"/>
</dbReference>
<dbReference type="RefSeq" id="XP_002296407.1">
    <property type="nucleotide sequence ID" value="XM_002296371.1"/>
</dbReference>
<comment type="similarity">
    <text evidence="2">Belongs to the glycerophosphoryl diester phosphodiesterase family.</text>
</comment>
<feature type="compositionally biased region" description="Polar residues" evidence="8">
    <location>
        <begin position="106"/>
        <end position="121"/>
    </location>
</feature>
<organism evidence="10 11">
    <name type="scientific">Thalassiosira pseudonana</name>
    <name type="common">Marine diatom</name>
    <name type="synonym">Cyclotella nana</name>
    <dbReference type="NCBI Taxonomy" id="35128"/>
    <lineage>
        <taxon>Eukaryota</taxon>
        <taxon>Sar</taxon>
        <taxon>Stramenopiles</taxon>
        <taxon>Ochrophyta</taxon>
        <taxon>Bacillariophyta</taxon>
        <taxon>Coscinodiscophyceae</taxon>
        <taxon>Thalassiosirophycidae</taxon>
        <taxon>Thalassiosirales</taxon>
        <taxon>Thalassiosiraceae</taxon>
        <taxon>Thalassiosira</taxon>
    </lineage>
</organism>
<keyword evidence="6" id="KW-0443">Lipid metabolism</keyword>
<feature type="compositionally biased region" description="Basic and acidic residues" evidence="8">
    <location>
        <begin position="56"/>
        <end position="66"/>
    </location>
</feature>
<dbReference type="Gene3D" id="3.20.20.190">
    <property type="entry name" value="Phosphatidylinositol (PI) phosphodiesterase"/>
    <property type="match status" value="1"/>
</dbReference>
<evidence type="ECO:0000256" key="1">
    <source>
        <dbReference type="ARBA" id="ARBA00004370"/>
    </source>
</evidence>
<evidence type="ECO:0000256" key="2">
    <source>
        <dbReference type="ARBA" id="ARBA00007277"/>
    </source>
</evidence>
<feature type="compositionally biased region" description="Basic and acidic residues" evidence="8">
    <location>
        <begin position="659"/>
        <end position="671"/>
    </location>
</feature>
<reference evidence="10 11" key="1">
    <citation type="journal article" date="2004" name="Science">
        <title>The genome of the diatom Thalassiosira pseudonana: ecology, evolution, and metabolism.</title>
        <authorList>
            <person name="Armbrust E.V."/>
            <person name="Berges J.A."/>
            <person name="Bowler C."/>
            <person name="Green B.R."/>
            <person name="Martinez D."/>
            <person name="Putnam N.H."/>
            <person name="Zhou S."/>
            <person name="Allen A.E."/>
            <person name="Apt K.E."/>
            <person name="Bechner M."/>
            <person name="Brzezinski M.A."/>
            <person name="Chaal B.K."/>
            <person name="Chiovitti A."/>
            <person name="Davis A.K."/>
            <person name="Demarest M.S."/>
            <person name="Detter J.C."/>
            <person name="Glavina T."/>
            <person name="Goodstein D."/>
            <person name="Hadi M.Z."/>
            <person name="Hellsten U."/>
            <person name="Hildebrand M."/>
            <person name="Jenkins B.D."/>
            <person name="Jurka J."/>
            <person name="Kapitonov V.V."/>
            <person name="Kroger N."/>
            <person name="Lau W.W."/>
            <person name="Lane T.W."/>
            <person name="Larimer F.W."/>
            <person name="Lippmeier J.C."/>
            <person name="Lucas S."/>
            <person name="Medina M."/>
            <person name="Montsant A."/>
            <person name="Obornik M."/>
            <person name="Parker M.S."/>
            <person name="Palenik B."/>
            <person name="Pazour G.J."/>
            <person name="Richardson P.M."/>
            <person name="Rynearson T.A."/>
            <person name="Saito M.A."/>
            <person name="Schwartz D.C."/>
            <person name="Thamatrakoln K."/>
            <person name="Valentin K."/>
            <person name="Vardi A."/>
            <person name="Wilkerson F.P."/>
            <person name="Rokhsar D.S."/>
        </authorList>
    </citation>
    <scope>NUCLEOTIDE SEQUENCE [LARGE SCALE GENOMIC DNA]</scope>
    <source>
        <strain evidence="10 11">CCMP1335</strain>
    </source>
</reference>
<dbReference type="HOGENOM" id="CLU_348693_0_0_1"/>
<dbReference type="EMBL" id="DS999415">
    <property type="protein sequence ID" value="EED87103.1"/>
    <property type="molecule type" value="Genomic_DNA"/>
</dbReference>
<name>B8LBT2_THAPS</name>
<keyword evidence="5" id="KW-1133">Transmembrane helix</keyword>
<evidence type="ECO:0000313" key="11">
    <source>
        <dbReference type="Proteomes" id="UP000001449"/>
    </source>
</evidence>
<evidence type="ECO:0000313" key="10">
    <source>
        <dbReference type="EMBL" id="EED87103.1"/>
    </source>
</evidence>
<keyword evidence="11" id="KW-1185">Reference proteome</keyword>
<keyword evidence="3" id="KW-0812">Transmembrane</keyword>
<dbReference type="GO" id="GO:0046475">
    <property type="term" value="P:glycerophospholipid catabolic process"/>
    <property type="evidence" value="ECO:0000318"/>
    <property type="project" value="GO_Central"/>
</dbReference>
<protein>
    <recommendedName>
        <fullName evidence="9">GP-PDE domain-containing protein</fullName>
    </recommendedName>
</protein>
<evidence type="ECO:0000256" key="4">
    <source>
        <dbReference type="ARBA" id="ARBA00022801"/>
    </source>
</evidence>
<dbReference type="GO" id="GO:0016020">
    <property type="term" value="C:membrane"/>
    <property type="evidence" value="ECO:0007669"/>
    <property type="project" value="UniProtKB-SubCell"/>
</dbReference>
<dbReference type="PANTHER" id="PTHR42758">
    <property type="entry name" value="PHOSPHATIDYLGLYCEROL PHOSPHOLIPASE C"/>
    <property type="match status" value="1"/>
</dbReference>
<evidence type="ECO:0000256" key="5">
    <source>
        <dbReference type="ARBA" id="ARBA00022989"/>
    </source>
</evidence>
<dbReference type="GO" id="GO:0008081">
    <property type="term" value="F:phosphoric diester hydrolase activity"/>
    <property type="evidence" value="ECO:0000318"/>
    <property type="project" value="GO_Central"/>
</dbReference>
<sequence length="809" mass="90928">MVKFGRHVDFFVANELHSSRQLYVVPYKEIQRKTCIDLKPEAPPPPPPTSPPLSPRGEDHHEHHPWNDNLLDSPGVVRSHNAVTLTNVTGAELANAVRQMLISSRPHPSTCQFSTEHTTTDGGPISGDEKDDYEQDTAADAHFFANRFQTEFRIALKRASVDFDRAMKLFWSEVFESITNKSDNSNMTDQEKKEREVEDEAIRGALPDAALQMYVNSVPNEQAQELFSFLKDIHATALINAEALRKLVKKFDKMHRHRNQEYRLSSTLLPEVYASNFTVGLASLEAGLTLLRVLLGNEEDEAPDDDPTAINIENKRLKRLATMDDDLRDVAVLSGGYFGNKKDIDKELVNKRKEELMWLRNMVESIDPVYIPFLVAHRGFHSIHDRSDVRPLENSLMAYEAAWTNGLHLCECDIALTKDERIILAHDENFARLGMDPTSPLCNRTVRDLTFKELMNCPLKSGARPPLLFDVLRSAVAIGGDAKMIVEIKAGNTEAGSALARMFVRHPQLMEHVAVVMSFDVFIMHKLRMEMAAVFEDMHMQQISEDHSPTKTHENVDAHPLMTNVRSNIALGSTLSTSPHLQPSMLSHNRIPSHNRLPSMLGGHHRLDSRDHFGLGLSMTNLAEAVDLSTTSSTSFLPIHKAHSRGASRSNLSSLFEQPHSHEQQLPEKELPPMSSHANNQIKSFPKLLLITVAETPKTDYELFVDINNPKMLSKLDGWLRGGDGGMLDGVYMQFQKSMLETEGSEAMRTLASRYDVGIWGANPKPDDWETFHRLVTECHVSYVNSGLPKHFRKKVTRSMSATNIAALG</sequence>
<evidence type="ECO:0000256" key="3">
    <source>
        <dbReference type="ARBA" id="ARBA00022692"/>
    </source>
</evidence>
<comment type="subcellular location">
    <subcellularLocation>
        <location evidence="1">Membrane</location>
    </subcellularLocation>
</comment>
<dbReference type="AlphaFoldDB" id="B8LBT2"/>
<dbReference type="KEGG" id="tps:THAPSDRAFT_8706"/>
<dbReference type="InterPro" id="IPR030395">
    <property type="entry name" value="GP_PDE_dom"/>
</dbReference>
<dbReference type="PaxDb" id="35128-Thaps8706"/>
<feature type="region of interest" description="Disordered" evidence="8">
    <location>
        <begin position="37"/>
        <end position="73"/>
    </location>
</feature>
<evidence type="ECO:0000256" key="8">
    <source>
        <dbReference type="SAM" id="MobiDB-lite"/>
    </source>
</evidence>
<accession>B8LBT2</accession>
<dbReference type="InterPro" id="IPR017946">
    <property type="entry name" value="PLC-like_Pdiesterase_TIM-brl"/>
</dbReference>
<gene>
    <name evidence="10" type="ORF">THAPSDRAFT_8706</name>
</gene>
<evidence type="ECO:0000256" key="7">
    <source>
        <dbReference type="ARBA" id="ARBA00023136"/>
    </source>
</evidence>
<feature type="domain" description="GP-PDE" evidence="9">
    <location>
        <begin position="372"/>
        <end position="489"/>
    </location>
</feature>
<keyword evidence="7" id="KW-0472">Membrane</keyword>
<dbReference type="SUPFAM" id="SSF51695">
    <property type="entry name" value="PLC-like phosphodiesterases"/>
    <property type="match status" value="1"/>
</dbReference>
<evidence type="ECO:0000256" key="6">
    <source>
        <dbReference type="ARBA" id="ARBA00023098"/>
    </source>
</evidence>
<dbReference type="STRING" id="35128.B8LBT2"/>
<dbReference type="eggNOG" id="ENOG502T4C3">
    <property type="taxonomic scope" value="Eukaryota"/>
</dbReference>
<dbReference type="InterPro" id="IPR052271">
    <property type="entry name" value="GDPD-Related"/>
</dbReference>
<dbReference type="GeneID" id="7448290"/>
<dbReference type="PANTHER" id="PTHR42758:SF2">
    <property type="entry name" value="PHOSPHATIDYLGLYCEROL PHOSPHOLIPASE C"/>
    <property type="match status" value="1"/>
</dbReference>
<evidence type="ECO:0000259" key="9">
    <source>
        <dbReference type="PROSITE" id="PS51704"/>
    </source>
</evidence>
<feature type="compositionally biased region" description="Pro residues" evidence="8">
    <location>
        <begin position="41"/>
        <end position="54"/>
    </location>
</feature>
<feature type="region of interest" description="Disordered" evidence="8">
    <location>
        <begin position="106"/>
        <end position="126"/>
    </location>
</feature>
<feature type="region of interest" description="Disordered" evidence="8">
    <location>
        <begin position="648"/>
        <end position="678"/>
    </location>
</feature>
<keyword evidence="4" id="KW-0378">Hydrolase</keyword>
<proteinExistence type="inferred from homology"/>
<reference evidence="10 11" key="2">
    <citation type="journal article" date="2008" name="Nature">
        <title>The Phaeodactylum genome reveals the evolutionary history of diatom genomes.</title>
        <authorList>
            <person name="Bowler C."/>
            <person name="Allen A.E."/>
            <person name="Badger J.H."/>
            <person name="Grimwood J."/>
            <person name="Jabbari K."/>
            <person name="Kuo A."/>
            <person name="Maheswari U."/>
            <person name="Martens C."/>
            <person name="Maumus F."/>
            <person name="Otillar R.P."/>
            <person name="Rayko E."/>
            <person name="Salamov A."/>
            <person name="Vandepoele K."/>
            <person name="Beszteri B."/>
            <person name="Gruber A."/>
            <person name="Heijde M."/>
            <person name="Katinka M."/>
            <person name="Mock T."/>
            <person name="Valentin K."/>
            <person name="Verret F."/>
            <person name="Berges J.A."/>
            <person name="Brownlee C."/>
            <person name="Cadoret J.P."/>
            <person name="Chiovitti A."/>
            <person name="Choi C.J."/>
            <person name="Coesel S."/>
            <person name="De Martino A."/>
            <person name="Detter J.C."/>
            <person name="Durkin C."/>
            <person name="Falciatore A."/>
            <person name="Fournet J."/>
            <person name="Haruta M."/>
            <person name="Huysman M.J."/>
            <person name="Jenkins B.D."/>
            <person name="Jiroutova K."/>
            <person name="Jorgensen R.E."/>
            <person name="Joubert Y."/>
            <person name="Kaplan A."/>
            <person name="Kroger N."/>
            <person name="Kroth P.G."/>
            <person name="La Roche J."/>
            <person name="Lindquist E."/>
            <person name="Lommer M."/>
            <person name="Martin-Jezequel V."/>
            <person name="Lopez P.J."/>
            <person name="Lucas S."/>
            <person name="Mangogna M."/>
            <person name="McGinnis K."/>
            <person name="Medlin L.K."/>
            <person name="Montsant A."/>
            <person name="Oudot-Le Secq M.P."/>
            <person name="Napoli C."/>
            <person name="Obornik M."/>
            <person name="Parker M.S."/>
            <person name="Petit J.L."/>
            <person name="Porcel B.M."/>
            <person name="Poulsen N."/>
            <person name="Robison M."/>
            <person name="Rychlewski L."/>
            <person name="Rynearson T.A."/>
            <person name="Schmutz J."/>
            <person name="Shapiro H."/>
            <person name="Siaut M."/>
            <person name="Stanley M."/>
            <person name="Sussman M.R."/>
            <person name="Taylor A.R."/>
            <person name="Vardi A."/>
            <person name="von Dassow P."/>
            <person name="Vyverman W."/>
            <person name="Willis A."/>
            <person name="Wyrwicz L.S."/>
            <person name="Rokhsar D.S."/>
            <person name="Weissenbach J."/>
            <person name="Armbrust E.V."/>
            <person name="Green B.R."/>
            <person name="Van de Peer Y."/>
            <person name="Grigoriev I.V."/>
        </authorList>
    </citation>
    <scope>NUCLEOTIDE SEQUENCE [LARGE SCALE GENOMIC DNA]</scope>
    <source>
        <strain evidence="10 11">CCMP1335</strain>
    </source>
</reference>
<dbReference type="Proteomes" id="UP000001449">
    <property type="component" value="Chromosome 11"/>
</dbReference>
<dbReference type="InParanoid" id="B8LBT2"/>
<dbReference type="PROSITE" id="PS51704">
    <property type="entry name" value="GP_PDE"/>
    <property type="match status" value="1"/>
</dbReference>
<dbReference type="Pfam" id="PF03009">
    <property type="entry name" value="GDPD"/>
    <property type="match status" value="1"/>
</dbReference>